<gene>
    <name evidence="7" type="ORF">E8L99_23450</name>
</gene>
<dbReference type="OrthoDB" id="1931120at2"/>
<feature type="chain" id="PRO_5020736048" description="histidine kinase" evidence="5">
    <location>
        <begin position="32"/>
        <end position="758"/>
    </location>
</feature>
<dbReference type="SUPFAM" id="SSF55785">
    <property type="entry name" value="PYP-like sensor domain (PAS domain)"/>
    <property type="match status" value="1"/>
</dbReference>
<feature type="transmembrane region" description="Helical" evidence="4">
    <location>
        <begin position="315"/>
        <end position="335"/>
    </location>
</feature>
<evidence type="ECO:0000256" key="3">
    <source>
        <dbReference type="ARBA" id="ARBA00022553"/>
    </source>
</evidence>
<dbReference type="InterPro" id="IPR036890">
    <property type="entry name" value="HATPase_C_sf"/>
</dbReference>
<dbReference type="GO" id="GO:0000155">
    <property type="term" value="F:phosphorelay sensor kinase activity"/>
    <property type="evidence" value="ECO:0007669"/>
    <property type="project" value="InterPro"/>
</dbReference>
<dbReference type="Gene3D" id="1.10.287.130">
    <property type="match status" value="1"/>
</dbReference>
<dbReference type="CDD" id="cd00082">
    <property type="entry name" value="HisKA"/>
    <property type="match status" value="1"/>
</dbReference>
<feature type="transmembrane region" description="Helical" evidence="4">
    <location>
        <begin position="185"/>
        <end position="206"/>
    </location>
</feature>
<reference evidence="7 8" key="1">
    <citation type="submission" date="2019-04" db="EMBL/GenBank/DDBJ databases">
        <title>Phreatobacter aquaticus sp. nov.</title>
        <authorList>
            <person name="Choi A."/>
            <person name="Baek K."/>
        </authorList>
    </citation>
    <scope>NUCLEOTIDE SEQUENCE [LARGE SCALE GENOMIC DNA]</scope>
    <source>
        <strain evidence="7 8">NMCR1094</strain>
    </source>
</reference>
<comment type="catalytic activity">
    <reaction evidence="1">
        <text>ATP + protein L-histidine = ADP + protein N-phospho-L-histidine.</text>
        <dbReference type="EC" id="2.7.13.3"/>
    </reaction>
</comment>
<dbReference type="InterPro" id="IPR003594">
    <property type="entry name" value="HATPase_dom"/>
</dbReference>
<feature type="transmembrane region" description="Helical" evidence="4">
    <location>
        <begin position="373"/>
        <end position="394"/>
    </location>
</feature>
<dbReference type="PROSITE" id="PS50109">
    <property type="entry name" value="HIS_KIN"/>
    <property type="match status" value="1"/>
</dbReference>
<dbReference type="RefSeq" id="WP_137101829.1">
    <property type="nucleotide sequence ID" value="NZ_CP039865.1"/>
</dbReference>
<feature type="transmembrane region" description="Helical" evidence="4">
    <location>
        <begin position="342"/>
        <end position="361"/>
    </location>
</feature>
<organism evidence="7 8">
    <name type="scientific">Phreatobacter aquaticus</name>
    <dbReference type="NCBI Taxonomy" id="2570229"/>
    <lineage>
        <taxon>Bacteria</taxon>
        <taxon>Pseudomonadati</taxon>
        <taxon>Pseudomonadota</taxon>
        <taxon>Alphaproteobacteria</taxon>
        <taxon>Hyphomicrobiales</taxon>
        <taxon>Phreatobacteraceae</taxon>
        <taxon>Phreatobacter</taxon>
    </lineage>
</organism>
<feature type="transmembrane region" description="Helical" evidence="4">
    <location>
        <begin position="283"/>
        <end position="303"/>
    </location>
</feature>
<keyword evidence="3" id="KW-0597">Phosphoprotein</keyword>
<dbReference type="InterPro" id="IPR035965">
    <property type="entry name" value="PAS-like_dom_sf"/>
</dbReference>
<evidence type="ECO:0000259" key="6">
    <source>
        <dbReference type="PROSITE" id="PS50109"/>
    </source>
</evidence>
<evidence type="ECO:0000313" key="8">
    <source>
        <dbReference type="Proteomes" id="UP000298588"/>
    </source>
</evidence>
<proteinExistence type="predicted"/>
<dbReference type="Pfam" id="PF07695">
    <property type="entry name" value="7TMR-DISM_7TM"/>
    <property type="match status" value="1"/>
</dbReference>
<dbReference type="InterPro" id="IPR036097">
    <property type="entry name" value="HisK_dim/P_sf"/>
</dbReference>
<evidence type="ECO:0000256" key="2">
    <source>
        <dbReference type="ARBA" id="ARBA00012438"/>
    </source>
</evidence>
<feature type="signal peptide" evidence="5">
    <location>
        <begin position="1"/>
        <end position="31"/>
    </location>
</feature>
<dbReference type="Gene3D" id="2.60.40.2380">
    <property type="match status" value="1"/>
</dbReference>
<feature type="transmembrane region" description="Helical" evidence="4">
    <location>
        <begin position="251"/>
        <end position="271"/>
    </location>
</feature>
<keyword evidence="4" id="KW-0812">Transmembrane</keyword>
<dbReference type="EC" id="2.7.13.3" evidence="2"/>
<dbReference type="AlphaFoldDB" id="A0A4D7QR92"/>
<dbReference type="InterPro" id="IPR011623">
    <property type="entry name" value="7TMR_DISM_rcpt_extracell_dom1"/>
</dbReference>
<sequence>MKIDFWKRRLAIALASLLGLAATLVADPARARSSAFVGPNADFAIDIAGQWTIEDMAGPEGATRFIRADGVRAANYGAAHGPQAAMWLRVVVPTDLTTAGGVVVLTVRESRIRTLEVYRHQAGGFDTQTWRLGVPLDTARLATRYPSIALPESAKGETIFIRFHTPSSMRASVWLQNETSYLKTYVFEMMFFGVLFGVLLALLIYFTSAAVASRDPTTGALAFLVLCFGCHIIGDQAFFETFIVPGAVNASRILSITATAFIYAISLYYALQSLRARENFPTFGRALHYCVWFLAAFAIAVAVETTAGGVMLRRLSPIVGLFTISTVLGLVLATATRQPRRAIDYILCWGPAMATGVARLIPDVVPHDGFNPVLINLLYPAFALSLLLAGISAAGDIRRRERALTSAAAENAERLRAFAESASDSFWETNGAGQIVFASGPASSIAGLAVGKSVHSVLEADPGVHLKPGQAVSRAPLQRDDGHSGHRHLRLSAVPIAGGGWRGIVSDVTDEVAEAERSSRQSRMAAIGQMAGGVAHEINNLLHPVINLTRRTSESFGEDDERRRWLDVVRTSGMRAAEIVAALLTSVRPIPDDGRRAPLGDALKEIAEEVRALVPGSTRLETRFELQGGPVVPVTEVFQVVANLVINAVHATRGGSVVLTYGPAGNIAGECLELTVEDDGIGMDQTTLRRASEPFFSTKPQGEGTGLGLSIVQGIASQWGGELKITSALGKGTRVTISLPLSLHNAPGEQVTRQRSVG</sequence>
<feature type="domain" description="Histidine kinase" evidence="6">
    <location>
        <begin position="533"/>
        <end position="743"/>
    </location>
</feature>
<accession>A0A4D7QR92</accession>
<dbReference type="Pfam" id="PF02518">
    <property type="entry name" value="HATPase_c"/>
    <property type="match status" value="1"/>
</dbReference>
<dbReference type="PANTHER" id="PTHR43065">
    <property type="entry name" value="SENSOR HISTIDINE KINASE"/>
    <property type="match status" value="1"/>
</dbReference>
<dbReference type="SUPFAM" id="SSF47384">
    <property type="entry name" value="Homodimeric domain of signal transducing histidine kinase"/>
    <property type="match status" value="1"/>
</dbReference>
<dbReference type="Proteomes" id="UP000298588">
    <property type="component" value="Chromosome"/>
</dbReference>
<dbReference type="PRINTS" id="PR00344">
    <property type="entry name" value="BCTRLSENSOR"/>
</dbReference>
<keyword evidence="4" id="KW-0472">Membrane</keyword>
<dbReference type="Gene3D" id="3.30.565.10">
    <property type="entry name" value="Histidine kinase-like ATPase, C-terminal domain"/>
    <property type="match status" value="1"/>
</dbReference>
<evidence type="ECO:0000256" key="4">
    <source>
        <dbReference type="SAM" id="Phobius"/>
    </source>
</evidence>
<dbReference type="InterPro" id="IPR004358">
    <property type="entry name" value="Sig_transdc_His_kin-like_C"/>
</dbReference>
<dbReference type="SMART" id="SM00387">
    <property type="entry name" value="HATPase_c"/>
    <property type="match status" value="1"/>
</dbReference>
<keyword evidence="8" id="KW-1185">Reference proteome</keyword>
<feature type="transmembrane region" description="Helical" evidence="4">
    <location>
        <begin position="218"/>
        <end position="239"/>
    </location>
</feature>
<dbReference type="EMBL" id="CP039865">
    <property type="protein sequence ID" value="QCK88503.1"/>
    <property type="molecule type" value="Genomic_DNA"/>
</dbReference>
<dbReference type="SUPFAM" id="SSF55874">
    <property type="entry name" value="ATPase domain of HSP90 chaperone/DNA topoisomerase II/histidine kinase"/>
    <property type="match status" value="1"/>
</dbReference>
<dbReference type="InterPro" id="IPR003661">
    <property type="entry name" value="HisK_dim/P_dom"/>
</dbReference>
<evidence type="ECO:0000256" key="1">
    <source>
        <dbReference type="ARBA" id="ARBA00000085"/>
    </source>
</evidence>
<dbReference type="KEGG" id="paqt:E8L99_23450"/>
<name>A0A4D7QR92_9HYPH</name>
<keyword evidence="5" id="KW-0732">Signal</keyword>
<protein>
    <recommendedName>
        <fullName evidence="2">histidine kinase</fullName>
        <ecNumber evidence="2">2.7.13.3</ecNumber>
    </recommendedName>
</protein>
<evidence type="ECO:0000256" key="5">
    <source>
        <dbReference type="SAM" id="SignalP"/>
    </source>
</evidence>
<dbReference type="InterPro" id="IPR005467">
    <property type="entry name" value="His_kinase_dom"/>
</dbReference>
<keyword evidence="4" id="KW-1133">Transmembrane helix</keyword>
<evidence type="ECO:0000313" key="7">
    <source>
        <dbReference type="EMBL" id="QCK88503.1"/>
    </source>
</evidence>
<dbReference type="SMART" id="SM00388">
    <property type="entry name" value="HisKA"/>
    <property type="match status" value="1"/>
</dbReference>